<evidence type="ECO:0000313" key="5">
    <source>
        <dbReference type="Proteomes" id="UP001239795"/>
    </source>
</evidence>
<dbReference type="AlphaFoldDB" id="A0AAI9XIQ0"/>
<dbReference type="InterPro" id="IPR001360">
    <property type="entry name" value="Glyco_hydro_1"/>
</dbReference>
<comment type="caution">
    <text evidence="4">The sequence shown here is derived from an EMBL/GenBank/DDBJ whole genome shotgun (WGS) entry which is preliminary data.</text>
</comment>
<proteinExistence type="inferred from homology"/>
<dbReference type="GO" id="GO:0005975">
    <property type="term" value="P:carbohydrate metabolic process"/>
    <property type="evidence" value="ECO:0007669"/>
    <property type="project" value="InterPro"/>
</dbReference>
<dbReference type="Pfam" id="PF00232">
    <property type="entry name" value="Glyco_hydro_1"/>
    <property type="match status" value="1"/>
</dbReference>
<dbReference type="SUPFAM" id="SSF51445">
    <property type="entry name" value="(Trans)glycosidases"/>
    <property type="match status" value="1"/>
</dbReference>
<dbReference type="Gene3D" id="2.120.10.30">
    <property type="entry name" value="TolB, C-terminal domain"/>
    <property type="match status" value="1"/>
</dbReference>
<evidence type="ECO:0000256" key="3">
    <source>
        <dbReference type="ARBA" id="ARBA00023295"/>
    </source>
</evidence>
<dbReference type="PRINTS" id="PR00131">
    <property type="entry name" value="GLHYDRLASE1"/>
</dbReference>
<dbReference type="PANTHER" id="PTHR10353">
    <property type="entry name" value="GLYCOSYL HYDROLASE"/>
    <property type="match status" value="1"/>
</dbReference>
<evidence type="ECO:0000313" key="4">
    <source>
        <dbReference type="EMBL" id="KAK1450420.1"/>
    </source>
</evidence>
<keyword evidence="5" id="KW-1185">Reference proteome</keyword>
<comment type="similarity">
    <text evidence="1">Belongs to the glycosyl hydrolase 1 family.</text>
</comment>
<organism evidence="4 5">
    <name type="scientific">Colletotrichum melonis</name>
    <dbReference type="NCBI Taxonomy" id="1209925"/>
    <lineage>
        <taxon>Eukaryota</taxon>
        <taxon>Fungi</taxon>
        <taxon>Dikarya</taxon>
        <taxon>Ascomycota</taxon>
        <taxon>Pezizomycotina</taxon>
        <taxon>Sordariomycetes</taxon>
        <taxon>Hypocreomycetidae</taxon>
        <taxon>Glomerellales</taxon>
        <taxon>Glomerellaceae</taxon>
        <taxon>Colletotrichum</taxon>
        <taxon>Colletotrichum acutatum species complex</taxon>
    </lineage>
</organism>
<keyword evidence="2" id="KW-0378">Hydrolase</keyword>
<dbReference type="Proteomes" id="UP001239795">
    <property type="component" value="Unassembled WGS sequence"/>
</dbReference>
<evidence type="ECO:0000256" key="2">
    <source>
        <dbReference type="ARBA" id="ARBA00022801"/>
    </source>
</evidence>
<gene>
    <name evidence="4" type="ORF">CMEL01_07756</name>
</gene>
<evidence type="ECO:0000256" key="1">
    <source>
        <dbReference type="ARBA" id="ARBA00010838"/>
    </source>
</evidence>
<dbReference type="EMBL" id="MLGG01000057">
    <property type="protein sequence ID" value="KAK1450420.1"/>
    <property type="molecule type" value="Genomic_DNA"/>
</dbReference>
<dbReference type="SUPFAM" id="SSF82171">
    <property type="entry name" value="DPP6 N-terminal domain-like"/>
    <property type="match status" value="1"/>
</dbReference>
<dbReference type="InterPro" id="IPR011042">
    <property type="entry name" value="6-blade_b-propeller_TolB-like"/>
</dbReference>
<protein>
    <recommendedName>
        <fullName evidence="6">Glycosyl hydrolase family 1</fullName>
    </recommendedName>
</protein>
<sequence length="1164" mass="127916">MSKEAAMFQAGDLVAYSQSTGHDLPLEDLRLPSDFVWGTATAAVQIEGGISQDGKGKSIWDVYTHLEPSRTNGENADVACDHYNRVAEDVELMSSLGVDVYRFSLAWTRIIPLGGRNDPINEKGVAFYDDLINRLLANNIEPVVTLYHWDLPQELYERYKGLLDTAEYRADFQNYARICFSRFGDRVKKWVTFNEPYIISIFAHHSGVLAPGRCAASGANTKTEPWRVGHTIILSHASVVQVYAEEFQPSQKGEISIVLNGHFYEPFEEGNQTDIEAAQRRMEFYIGWFGDPVFLGTDYPSSMRAYLGSRLPEFTAEERALLRKTAPINAFYGMNHYSTKYARALPDPPADDDWTGNIEETSVSKQGVEIGPMSGVQWLRLAPEGFRKLLNWVWNRYQLPIIVTENGCPCPGEIDVDVARKDNFRQRYFGLYLDAISRSIYEDGVRVEGYYAWSLMDNFEWSAGLANTFSRDCNMQTSLLRFIGRYLITPSGEWVVGEDFHSHDRRRLLTTWHPLAEGTRKMCHNIVEKRKPRFHTTVSAMLSSILAVALTASLGTADTVPSPPQPEVFHIIELPLPPVAPSSDEGSCTTLINPRGTGCIAKAVGDFQAGDFTPDGKNVIVNVVFTGAPTAPNPASIYDGEHVLLIKADGTNFTNGDPWKCLSCGVPAVNAISLDPQKDYPHVFRSGDKALWGHNILDCGGAPLESDACTPNKTYIYPIHWNTAADGSGKGGSPREMRLHPDDVHMGWSSFTSTGGQFAYTGRLNFNAEPTVGEPLASRYDLVDVNLLFDPTRANPITTNGSELIIHNNAITVGELRGFSGNGEEITYIGNPVESTNIDVFAVHVQTGAVRRLTSHPEYVDPMAFSADNDWFVAMDTRGTNRQMWMSGVRGIPPLIDLVAVTVAASTRNNGPRRFFQPILIDRYGDRGDYYGQRINAAGVESGGAINDPNWNGRADPAFSLDGTKITYWQALVVSPSCGGANPLPCPESTAQGGREYRVMLAQRVGREATSPAPIYKIPDVIPWATPFPPGTAIPESPFTVEPGNYTLRGKVSGIAGVSIAPDSTNVSGLGSVAVNYTNYSDDGGHILNGFEDVTVKILLPNFWTNQVDWVSDIVQTGVVNGTKKTSEGGFHLIIDAELNLFNASGTLVTTIDGVEYKQPANGT</sequence>
<evidence type="ECO:0008006" key="6">
    <source>
        <dbReference type="Google" id="ProtNLM"/>
    </source>
</evidence>
<accession>A0AAI9XIQ0</accession>
<keyword evidence="3" id="KW-0326">Glycosidase</keyword>
<dbReference type="GO" id="GO:0008422">
    <property type="term" value="F:beta-glucosidase activity"/>
    <property type="evidence" value="ECO:0007669"/>
    <property type="project" value="TreeGrafter"/>
</dbReference>
<dbReference type="InterPro" id="IPR017853">
    <property type="entry name" value="GH"/>
</dbReference>
<dbReference type="PANTHER" id="PTHR10353:SF36">
    <property type="entry name" value="LP05116P"/>
    <property type="match status" value="1"/>
</dbReference>
<reference evidence="4 5" key="1">
    <citation type="submission" date="2016-10" db="EMBL/GenBank/DDBJ databases">
        <title>The genome sequence of Colletotrichum fioriniae PJ7.</title>
        <authorList>
            <person name="Baroncelli R."/>
        </authorList>
    </citation>
    <scope>NUCLEOTIDE SEQUENCE [LARGE SCALE GENOMIC DNA]</scope>
    <source>
        <strain evidence="4">Col 31</strain>
    </source>
</reference>
<dbReference type="FunFam" id="3.20.20.80:FF:000041">
    <property type="entry name" value="Beta-glucosidase 7"/>
    <property type="match status" value="1"/>
</dbReference>
<dbReference type="Gene3D" id="3.20.20.80">
    <property type="entry name" value="Glycosidases"/>
    <property type="match status" value="1"/>
</dbReference>
<name>A0AAI9XIQ0_9PEZI</name>